<evidence type="ECO:0000313" key="12">
    <source>
        <dbReference type="Proteomes" id="UP000189956"/>
    </source>
</evidence>
<dbReference type="InterPro" id="IPR003400">
    <property type="entry name" value="ExbD"/>
</dbReference>
<dbReference type="OrthoDB" id="9810103at2"/>
<dbReference type="eggNOG" id="COG0848">
    <property type="taxonomic scope" value="Bacteria"/>
</dbReference>
<keyword evidence="4 7" id="KW-0812">Transmembrane</keyword>
<accession>A0A099WTF8</accession>
<dbReference type="STRING" id="36874.HQ34_08500"/>
<keyword evidence="7" id="KW-0653">Protein transport</keyword>
<dbReference type="EMBL" id="FUWL01000023">
    <property type="protein sequence ID" value="SJZ80084.1"/>
    <property type="molecule type" value="Genomic_DNA"/>
</dbReference>
<dbReference type="Pfam" id="PF02472">
    <property type="entry name" value="ExbD"/>
    <property type="match status" value="1"/>
</dbReference>
<sequence length="156" mass="17650">MSKFTKGNTREMPELNTSSLPDLVFAFLFFIMMVTSMREVTKMVDLTLPVATELTTLEKKSLATYIYMGKPQQMYQAKYGTETQIQLNDKFASPNEIFDFIAQEKASKREAEAALMTTVLKIDKNAKMGIVTEVKQKLRDADALKIIYAAQQGADR</sequence>
<keyword evidence="7" id="KW-0813">Transport</keyword>
<dbReference type="GO" id="GO:0022857">
    <property type="term" value="F:transmembrane transporter activity"/>
    <property type="evidence" value="ECO:0007669"/>
    <property type="project" value="InterPro"/>
</dbReference>
<reference evidence="9 11" key="1">
    <citation type="submission" date="2014-08" db="EMBL/GenBank/DDBJ databases">
        <title>Porphyromonas cangingivalis strain:COT-109_OH1386 Genome sequencing.</title>
        <authorList>
            <person name="Wallis C."/>
            <person name="Deusch O."/>
            <person name="O'Flynn C."/>
            <person name="Davis I."/>
            <person name="Jospin G."/>
            <person name="Darling A.E."/>
            <person name="Coil D.A."/>
            <person name="Alexiev A."/>
            <person name="Horsfall A."/>
            <person name="Kirkwood N."/>
            <person name="Harris S."/>
            <person name="Eisen J.A."/>
        </authorList>
    </citation>
    <scope>NUCLEOTIDE SEQUENCE [LARGE SCALE GENOMIC DNA]</scope>
    <source>
        <strain evidence="11">COT-109 OH1386</strain>
        <strain evidence="9">COT-109_OH1386</strain>
    </source>
</reference>
<keyword evidence="3" id="KW-1003">Cell membrane</keyword>
<dbReference type="RefSeq" id="WP_025839320.1">
    <property type="nucleotide sequence ID" value="NZ_CALTZT010000069.1"/>
</dbReference>
<keyword evidence="6 8" id="KW-0472">Membrane</keyword>
<evidence type="ECO:0000256" key="8">
    <source>
        <dbReference type="SAM" id="Phobius"/>
    </source>
</evidence>
<dbReference type="Proteomes" id="UP000189956">
    <property type="component" value="Unassembled WGS sequence"/>
</dbReference>
<name>A0A099WTF8_PORCN</name>
<evidence type="ECO:0000313" key="11">
    <source>
        <dbReference type="Proteomes" id="UP000030125"/>
    </source>
</evidence>
<dbReference type="GO" id="GO:0005886">
    <property type="term" value="C:plasma membrane"/>
    <property type="evidence" value="ECO:0007669"/>
    <property type="project" value="UniProtKB-SubCell"/>
</dbReference>
<dbReference type="Proteomes" id="UP000030125">
    <property type="component" value="Unassembled WGS sequence"/>
</dbReference>
<dbReference type="EMBL" id="JQJD01000001">
    <property type="protein sequence ID" value="KGN83281.1"/>
    <property type="molecule type" value="Genomic_DNA"/>
</dbReference>
<protein>
    <submittedName>
        <fullName evidence="10">Biopolymer transport protein ExbD</fullName>
    </submittedName>
    <submittedName>
        <fullName evidence="9">Biopolymer transporter ExbD</fullName>
    </submittedName>
</protein>
<organism evidence="9 11">
    <name type="scientific">Porphyromonas cangingivalis</name>
    <dbReference type="NCBI Taxonomy" id="36874"/>
    <lineage>
        <taxon>Bacteria</taxon>
        <taxon>Pseudomonadati</taxon>
        <taxon>Bacteroidota</taxon>
        <taxon>Bacteroidia</taxon>
        <taxon>Bacteroidales</taxon>
        <taxon>Porphyromonadaceae</taxon>
        <taxon>Porphyromonas</taxon>
    </lineage>
</organism>
<evidence type="ECO:0000256" key="5">
    <source>
        <dbReference type="ARBA" id="ARBA00022989"/>
    </source>
</evidence>
<comment type="similarity">
    <text evidence="2 7">Belongs to the ExbD/TolR family.</text>
</comment>
<evidence type="ECO:0000256" key="7">
    <source>
        <dbReference type="RuleBase" id="RU003879"/>
    </source>
</evidence>
<proteinExistence type="inferred from homology"/>
<keyword evidence="11" id="KW-1185">Reference proteome</keyword>
<reference evidence="10 12" key="2">
    <citation type="submission" date="2017-02" db="EMBL/GenBank/DDBJ databases">
        <authorList>
            <person name="Peterson S.W."/>
        </authorList>
    </citation>
    <scope>NUCLEOTIDE SEQUENCE [LARGE SCALE GENOMIC DNA]</scope>
    <source>
        <strain evidence="10 12">ATCC 700135</strain>
    </source>
</reference>
<evidence type="ECO:0000256" key="2">
    <source>
        <dbReference type="ARBA" id="ARBA00005811"/>
    </source>
</evidence>
<dbReference type="AlphaFoldDB" id="A0A099WTF8"/>
<evidence type="ECO:0000256" key="3">
    <source>
        <dbReference type="ARBA" id="ARBA00022475"/>
    </source>
</evidence>
<gene>
    <name evidence="9" type="ORF">HQ35_00490</name>
    <name evidence="10" type="ORF">SAMN02745205_01933</name>
</gene>
<evidence type="ECO:0000256" key="6">
    <source>
        <dbReference type="ARBA" id="ARBA00023136"/>
    </source>
</evidence>
<comment type="subcellular location">
    <subcellularLocation>
        <location evidence="1">Cell membrane</location>
        <topology evidence="1">Single-pass membrane protein</topology>
    </subcellularLocation>
    <subcellularLocation>
        <location evidence="7">Cell membrane</location>
        <topology evidence="7">Single-pass type II membrane protein</topology>
    </subcellularLocation>
</comment>
<dbReference type="GO" id="GO:0015031">
    <property type="term" value="P:protein transport"/>
    <property type="evidence" value="ECO:0007669"/>
    <property type="project" value="UniProtKB-KW"/>
</dbReference>
<evidence type="ECO:0000313" key="9">
    <source>
        <dbReference type="EMBL" id="KGN83281.1"/>
    </source>
</evidence>
<feature type="transmembrane region" description="Helical" evidence="8">
    <location>
        <begin position="20"/>
        <end position="37"/>
    </location>
</feature>
<keyword evidence="5 8" id="KW-1133">Transmembrane helix</keyword>
<evidence type="ECO:0000313" key="10">
    <source>
        <dbReference type="EMBL" id="SJZ80084.1"/>
    </source>
</evidence>
<evidence type="ECO:0000256" key="4">
    <source>
        <dbReference type="ARBA" id="ARBA00022692"/>
    </source>
</evidence>
<evidence type="ECO:0000256" key="1">
    <source>
        <dbReference type="ARBA" id="ARBA00004162"/>
    </source>
</evidence>